<keyword evidence="2" id="KW-0812">Transmembrane</keyword>
<keyword evidence="4" id="KW-1185">Reference proteome</keyword>
<dbReference type="AlphaFoldDB" id="E6K151"/>
<dbReference type="EMBL" id="AEON01000001">
    <property type="protein sequence ID" value="EFT83532.1"/>
    <property type="molecule type" value="Genomic_DNA"/>
</dbReference>
<dbReference type="Proteomes" id="UP000004946">
    <property type="component" value="Chromosome"/>
</dbReference>
<feature type="transmembrane region" description="Helical" evidence="2">
    <location>
        <begin position="156"/>
        <end position="180"/>
    </location>
</feature>
<evidence type="ECO:0000256" key="2">
    <source>
        <dbReference type="SAM" id="Phobius"/>
    </source>
</evidence>
<dbReference type="KEGG" id="pdo:PSDT_1078"/>
<name>E6K151_PARDN</name>
<evidence type="ECO:0000313" key="3">
    <source>
        <dbReference type="EMBL" id="EFT83532.1"/>
    </source>
</evidence>
<feature type="transmembrane region" description="Helical" evidence="2">
    <location>
        <begin position="186"/>
        <end position="207"/>
    </location>
</feature>
<comment type="caution">
    <text evidence="3">The sequence shown here is derived from an EMBL/GenBank/DDBJ whole genome shotgun (WGS) entry which is preliminary data.</text>
</comment>
<evidence type="ECO:0000313" key="4">
    <source>
        <dbReference type="Proteomes" id="UP000004946"/>
    </source>
</evidence>
<evidence type="ECO:0000256" key="1">
    <source>
        <dbReference type="SAM" id="MobiDB-lite"/>
    </source>
</evidence>
<dbReference type="PATRIC" id="fig|864564.6.peg.1173"/>
<sequence length="218" mass="23829">MTEENAFRNRDINSTGNVDGQNLGLAQGEARDQNDRIQDVPAKTTDSAQGDGRSPKSLTTDDSPVDDPTMDQVIRQTREREKRPLTTAILPVIRWSFAALFLLALASTIFFWFRSGTPGLVGGLCGLVVVGIFCQMTPTSMVLLEKMGLKGKPFISGFVMIWVFKFLAVAIIGFLVEAFLPLDKTALAWTILVCAAVIVPINVFGVMKARIPLNPPED</sequence>
<reference evidence="3 4" key="1">
    <citation type="submission" date="2010-12" db="EMBL/GenBank/DDBJ databases">
        <authorList>
            <person name="Muzny D."/>
            <person name="Qin X."/>
            <person name="Buhay C."/>
            <person name="Dugan-Rocha S."/>
            <person name="Ding Y."/>
            <person name="Chen G."/>
            <person name="Hawes A."/>
            <person name="Holder M."/>
            <person name="Jhangiani S."/>
            <person name="Johnson A."/>
            <person name="Khan Z."/>
            <person name="Li Z."/>
            <person name="Liu W."/>
            <person name="Liu X."/>
            <person name="Perez L."/>
            <person name="Shen H."/>
            <person name="Wang Q."/>
            <person name="Watt J."/>
            <person name="Xi L."/>
            <person name="Xin Y."/>
            <person name="Zhou J."/>
            <person name="Deng J."/>
            <person name="Jiang H."/>
            <person name="Liu Y."/>
            <person name="Qu J."/>
            <person name="Song X.-Z."/>
            <person name="Zhang L."/>
            <person name="Villasana D."/>
            <person name="Johnson A."/>
            <person name="Liu J."/>
            <person name="Liyanage D."/>
            <person name="Lorensuhewa L."/>
            <person name="Robinson T."/>
            <person name="Song A."/>
            <person name="Song B.-B."/>
            <person name="Dinh H."/>
            <person name="Thornton R."/>
            <person name="Coyle M."/>
            <person name="Francisco L."/>
            <person name="Jackson L."/>
            <person name="Javaid M."/>
            <person name="Korchina V."/>
            <person name="Kovar C."/>
            <person name="Mata R."/>
            <person name="Mathew T."/>
            <person name="Ngo R."/>
            <person name="Nguyen L."/>
            <person name="Nguyen N."/>
            <person name="Okwuonu G."/>
            <person name="Ongeri F."/>
            <person name="Pham C."/>
            <person name="Simmons D."/>
            <person name="Wilczek-Boney K."/>
            <person name="Hale W."/>
            <person name="Jakkamsetti A."/>
            <person name="Pham P."/>
            <person name="Ruth R."/>
            <person name="San Lucas F."/>
            <person name="Warren J."/>
            <person name="Zhang J."/>
            <person name="Zhao Z."/>
            <person name="Zhou C."/>
            <person name="Zhu D."/>
            <person name="Lee S."/>
            <person name="Bess C."/>
            <person name="Blankenburg K."/>
            <person name="Forbes L."/>
            <person name="Fu Q."/>
            <person name="Gubbala S."/>
            <person name="Hirani K."/>
            <person name="Jayaseelan J.C."/>
            <person name="Lara F."/>
            <person name="Munidasa M."/>
            <person name="Palculict T."/>
            <person name="Patil S."/>
            <person name="Pu L.-L."/>
            <person name="Saada N."/>
            <person name="Tang L."/>
            <person name="Weissenberger G."/>
            <person name="Zhu Y."/>
            <person name="Hemphill L."/>
            <person name="Shang Y."/>
            <person name="Youmans B."/>
            <person name="Ayvaz T."/>
            <person name="Ross M."/>
            <person name="Santibanez J."/>
            <person name="Aqrawi P."/>
            <person name="Gross S."/>
            <person name="Joshi V."/>
            <person name="Fowler G."/>
            <person name="Nazareth L."/>
            <person name="Reid J."/>
            <person name="Worley K."/>
            <person name="Petrosino J."/>
            <person name="Highlander S."/>
            <person name="Gibbs R."/>
        </authorList>
    </citation>
    <scope>NUCLEOTIDE SEQUENCE [LARGE SCALE GENOMIC DNA]</scope>
    <source>
        <strain evidence="3 4">DSM 10105</strain>
    </source>
</reference>
<protein>
    <submittedName>
        <fullName evidence="3">Uncharacterized protein</fullName>
    </submittedName>
</protein>
<feature type="transmembrane region" description="Helical" evidence="2">
    <location>
        <begin position="92"/>
        <end position="113"/>
    </location>
</feature>
<keyword evidence="2" id="KW-1133">Transmembrane helix</keyword>
<gene>
    <name evidence="3" type="ORF">HMPREF0620_0537</name>
</gene>
<proteinExistence type="predicted"/>
<dbReference type="eggNOG" id="ENOG5032DKN">
    <property type="taxonomic scope" value="Bacteria"/>
</dbReference>
<keyword evidence="2" id="KW-0472">Membrane</keyword>
<organism evidence="3 4">
    <name type="scientific">Parascardovia denticolens DSM 10105 = JCM 12538</name>
    <dbReference type="NCBI Taxonomy" id="864564"/>
    <lineage>
        <taxon>Bacteria</taxon>
        <taxon>Bacillati</taxon>
        <taxon>Actinomycetota</taxon>
        <taxon>Actinomycetes</taxon>
        <taxon>Bifidobacteriales</taxon>
        <taxon>Bifidobacteriaceae</taxon>
        <taxon>Parascardovia</taxon>
    </lineage>
</organism>
<feature type="compositionally biased region" description="Basic and acidic residues" evidence="1">
    <location>
        <begin position="29"/>
        <end position="38"/>
    </location>
</feature>
<feature type="transmembrane region" description="Helical" evidence="2">
    <location>
        <begin position="119"/>
        <end position="144"/>
    </location>
</feature>
<feature type="region of interest" description="Disordered" evidence="1">
    <location>
        <begin position="1"/>
        <end position="69"/>
    </location>
</feature>
<feature type="compositionally biased region" description="Basic and acidic residues" evidence="1">
    <location>
        <begin position="1"/>
        <end position="11"/>
    </location>
</feature>
<dbReference type="RefSeq" id="WP_006288938.1">
    <property type="nucleotide sequence ID" value="NZ_AP012333.1"/>
</dbReference>
<accession>E6K151</accession>
<dbReference type="HOGENOM" id="CLU_1265936_0_0_11"/>